<feature type="compositionally biased region" description="Basic and acidic residues" evidence="1">
    <location>
        <begin position="716"/>
        <end position="727"/>
    </location>
</feature>
<reference evidence="2" key="1">
    <citation type="submission" date="2021-01" db="EMBL/GenBank/DDBJ databases">
        <authorList>
            <person name="Corre E."/>
            <person name="Pelletier E."/>
            <person name="Niang G."/>
            <person name="Scheremetjew M."/>
            <person name="Finn R."/>
            <person name="Kale V."/>
            <person name="Holt S."/>
            <person name="Cochrane G."/>
            <person name="Meng A."/>
            <person name="Brown T."/>
            <person name="Cohen L."/>
        </authorList>
    </citation>
    <scope>NUCLEOTIDE SEQUENCE</scope>
    <source>
        <strain evidence="2">CCMP3105</strain>
    </source>
</reference>
<organism evidence="2">
    <name type="scientific">Alexandrium monilatum</name>
    <dbReference type="NCBI Taxonomy" id="311494"/>
    <lineage>
        <taxon>Eukaryota</taxon>
        <taxon>Sar</taxon>
        <taxon>Alveolata</taxon>
        <taxon>Dinophyceae</taxon>
        <taxon>Gonyaulacales</taxon>
        <taxon>Pyrocystaceae</taxon>
        <taxon>Alexandrium</taxon>
    </lineage>
</organism>
<feature type="region of interest" description="Disordered" evidence="1">
    <location>
        <begin position="705"/>
        <end position="727"/>
    </location>
</feature>
<protein>
    <submittedName>
        <fullName evidence="2">Uncharacterized protein</fullName>
    </submittedName>
</protein>
<name>A0A7S4UXJ1_9DINO</name>
<dbReference type="EMBL" id="HBNR01038247">
    <property type="protein sequence ID" value="CAE4595520.1"/>
    <property type="molecule type" value="Transcribed_RNA"/>
</dbReference>
<proteinExistence type="predicted"/>
<dbReference type="AlphaFoldDB" id="A0A7S4UXJ1"/>
<sequence length="920" mass="99483">MARVGNPLEIGGGAEKAAMCSYGQKFCQQPANALVFDFKTGRYTWQDQPQGPAPVPTQAATLEQAHPVQSQRGFFAGRESLRSRARGRVVQSHAPAEKVATPQRAPAEVAPFQQSKKLELAKVVEVAEAIIEIGQDSDGEETFMCPLCHLPMGNRISRGKEGKGAPMHGECMAQFALLKMKAEEEARLREDAALKAASRREHGIGWSVALVPCGQNLASRLDGFVHCGMACVVLEEDNSVRLAPTCDPVAAVNLEYLLLALQVRRSTGREARFSLDPSPATGMQVKRFEPAWLADTSAGDVLFQADYYLKELSMGESEQPVVGMTSCFDIAVAEGLDKRWQGREWYVVRKADIQLSEDNVLVPSVKMGVEAREQQIKGDGLRDAAITRPDHPLVRYAEAFTRNFDLIAERKGSVHHLREFAKASCVARFLLEAGVTLNDSWFTLADEGARVSSSKEIPCLWSQRGYKTIRIKDGALVDPEDLEGPARMGVYGGAEIDLGAQAPAQWARAAEVMMTGQIPAAGAAVAGAPGQIAAAVPGAGVARAVRSRRQALKMRASRRGPRVLEGPGLPQGVDLNLDAFELDAGYLAGRCLQAPEGCPPLGKAFWSEIASAGSTTSAFKAEDKKLLQRVFHPHLTDRQDEGDLFAPPDNSLSYVEKLRGLVRAEDAVRQQRREHFLSVGFSAASPGPLFPASWASRFSLAHENGKAEPQGALQPRPDHKPSRESLRSAKLEFDGRTEDGTRFRIYRPGSIEVRTIQESEGEEVIGMVFSIAAPARASRLDGVEDGENIAKVTAYIEGATGASTAGRCYYVVLKTQKGNLVVTEKLRDGSVSWEENPHDLEVRNSLAKVICSEHLSGLGASVKDLRGLKAAEPAAGKSGAASASQRKFYAMKAYCRAGGKPIEPLEGLQVIRQGKTAKIA</sequence>
<gene>
    <name evidence="2" type="ORF">AMON00008_LOCUS26428</name>
</gene>
<evidence type="ECO:0000256" key="1">
    <source>
        <dbReference type="SAM" id="MobiDB-lite"/>
    </source>
</evidence>
<evidence type="ECO:0000313" key="2">
    <source>
        <dbReference type="EMBL" id="CAE4595520.1"/>
    </source>
</evidence>
<accession>A0A7S4UXJ1</accession>